<dbReference type="Pfam" id="PF01255">
    <property type="entry name" value="Prenyltransf"/>
    <property type="match status" value="1"/>
</dbReference>
<dbReference type="PANTHER" id="PTHR10291:SF0">
    <property type="entry name" value="DEHYDRODOLICHYL DIPHOSPHATE SYNTHASE 2"/>
    <property type="match status" value="1"/>
</dbReference>
<keyword evidence="2" id="KW-0460">Magnesium</keyword>
<reference evidence="3" key="2">
    <citation type="submission" date="2023-03" db="EMBL/GenBank/DDBJ databases">
        <authorList>
            <person name="Zhang Z."/>
        </authorList>
    </citation>
    <scope>NUCLEOTIDE SEQUENCE</scope>
    <source>
        <strain evidence="3">DSA</strain>
    </source>
</reference>
<dbReference type="GO" id="GO:0030145">
    <property type="term" value="F:manganese ion binding"/>
    <property type="evidence" value="ECO:0007669"/>
    <property type="project" value="TreeGrafter"/>
</dbReference>
<dbReference type="Gene3D" id="3.40.1180.10">
    <property type="entry name" value="Decaprenyl diphosphate synthase-like"/>
    <property type="match status" value="1"/>
</dbReference>
<dbReference type="EMBL" id="JARPTC010000010">
    <property type="protein sequence ID" value="MDO7787059.1"/>
    <property type="molecule type" value="Genomic_DNA"/>
</dbReference>
<dbReference type="GO" id="GO:0016094">
    <property type="term" value="P:polyprenol biosynthetic process"/>
    <property type="evidence" value="ECO:0007669"/>
    <property type="project" value="TreeGrafter"/>
</dbReference>
<dbReference type="GO" id="GO:0000287">
    <property type="term" value="F:magnesium ion binding"/>
    <property type="evidence" value="ECO:0007669"/>
    <property type="project" value="UniProtKB-UniRule"/>
</dbReference>
<feature type="binding site" evidence="2">
    <location>
        <position position="56"/>
    </location>
    <ligand>
        <name>substrate</name>
    </ligand>
</feature>
<dbReference type="NCBIfam" id="TIGR00055">
    <property type="entry name" value="uppS"/>
    <property type="match status" value="1"/>
</dbReference>
<dbReference type="GO" id="GO:0005829">
    <property type="term" value="C:cytosol"/>
    <property type="evidence" value="ECO:0007669"/>
    <property type="project" value="TreeGrafter"/>
</dbReference>
<comment type="similarity">
    <text evidence="2">Belongs to the UPP synthase family.</text>
</comment>
<dbReference type="RefSeq" id="WP_304542176.1">
    <property type="nucleotide sequence ID" value="NZ_JARPTC010000010.1"/>
</dbReference>
<dbReference type="CDD" id="cd00475">
    <property type="entry name" value="Cis_IPPS"/>
    <property type="match status" value="1"/>
</dbReference>
<dbReference type="InterPro" id="IPR018520">
    <property type="entry name" value="UPP_synth-like_CS"/>
</dbReference>
<comment type="subunit">
    <text evidence="2">Homodimer.</text>
</comment>
<reference evidence="3" key="1">
    <citation type="journal article" date="2023" name="J. Hazard. Mater.">
        <title>Anaerobic biodegradation of pyrene and benzo[a]pyrene by a new sulfate-reducing Desulforamulus aquiferis strain DSA.</title>
        <authorList>
            <person name="Zhang Z."/>
            <person name="Sun J."/>
            <person name="Gong X."/>
            <person name="Wang C."/>
            <person name="Wang H."/>
        </authorList>
    </citation>
    <scope>NUCLEOTIDE SEQUENCE</scope>
    <source>
        <strain evidence="3">DSA</strain>
    </source>
</reference>
<dbReference type="FunFam" id="3.40.1180.10:FF:000001">
    <property type="entry name" value="(2E,6E)-farnesyl-diphosphate-specific ditrans,polycis-undecaprenyl-diphosphate synthase"/>
    <property type="match status" value="1"/>
</dbReference>
<keyword evidence="2" id="KW-0479">Metal-binding</keyword>
<feature type="binding site" evidence="2">
    <location>
        <position position="88"/>
    </location>
    <ligand>
        <name>substrate</name>
    </ligand>
</feature>
<evidence type="ECO:0000313" key="3">
    <source>
        <dbReference type="EMBL" id="MDO7787059.1"/>
    </source>
</evidence>
<feature type="binding site" evidence="2">
    <location>
        <position position="52"/>
    </location>
    <ligand>
        <name>substrate</name>
    </ligand>
</feature>
<feature type="binding site" evidence="2">
    <location>
        <begin position="84"/>
        <end position="86"/>
    </location>
    <ligand>
        <name>substrate</name>
    </ligand>
</feature>
<keyword evidence="4" id="KW-1185">Reference proteome</keyword>
<evidence type="ECO:0000313" key="4">
    <source>
        <dbReference type="Proteomes" id="UP001172911"/>
    </source>
</evidence>
<organism evidence="3 4">
    <name type="scientific">Desulforamulus aquiferis</name>
    <dbReference type="NCBI Taxonomy" id="1397668"/>
    <lineage>
        <taxon>Bacteria</taxon>
        <taxon>Bacillati</taxon>
        <taxon>Bacillota</taxon>
        <taxon>Clostridia</taxon>
        <taxon>Eubacteriales</taxon>
        <taxon>Peptococcaceae</taxon>
        <taxon>Desulforamulus</taxon>
    </lineage>
</organism>
<dbReference type="PROSITE" id="PS01066">
    <property type="entry name" value="UPP_SYNTHASE"/>
    <property type="match status" value="1"/>
</dbReference>
<feature type="binding site" evidence="2">
    <location>
        <position position="226"/>
    </location>
    <ligand>
        <name>Mg(2+)</name>
        <dbReference type="ChEBI" id="CHEBI:18420"/>
    </ligand>
</feature>
<gene>
    <name evidence="3" type="ORF">P6N53_07500</name>
</gene>
<feature type="binding site" evidence="2">
    <location>
        <begin position="40"/>
        <end position="43"/>
    </location>
    <ligand>
        <name>substrate</name>
    </ligand>
</feature>
<proteinExistence type="inferred from homology"/>
<feature type="binding site" evidence="2">
    <location>
        <position position="39"/>
    </location>
    <ligand>
        <name>Mg(2+)</name>
        <dbReference type="ChEBI" id="CHEBI:18420"/>
    </ligand>
</feature>
<dbReference type="PANTHER" id="PTHR10291">
    <property type="entry name" value="DEHYDRODOLICHYL DIPHOSPHATE SYNTHASE FAMILY MEMBER"/>
    <property type="match status" value="1"/>
</dbReference>
<feature type="binding site" evidence="2">
    <location>
        <position position="90"/>
    </location>
    <ligand>
        <name>substrate</name>
    </ligand>
</feature>
<comment type="cofactor">
    <cofactor evidence="2">
        <name>Mg(2+)</name>
        <dbReference type="ChEBI" id="CHEBI:18420"/>
    </cofactor>
    <text evidence="2">Binds 2 magnesium ions per subunit.</text>
</comment>
<keyword evidence="1 2" id="KW-0808">Transferase</keyword>
<dbReference type="GO" id="GO:0008834">
    <property type="term" value="F:ditrans,polycis-undecaprenyl-diphosphate synthase [(2E,6E)-farnesyl-diphosphate specific] activity"/>
    <property type="evidence" value="ECO:0007669"/>
    <property type="project" value="TreeGrafter"/>
</dbReference>
<dbReference type="InterPro" id="IPR001441">
    <property type="entry name" value="UPP_synth-like"/>
</dbReference>
<dbReference type="EC" id="2.5.1.-" evidence="2"/>
<sequence length="262" mass="30133">MFKRITGLFSKERISENEETLLQAVDISRLPNHIAIIMDGNGRWAQRRGMPRSFGHKAGVEALRNVVKLCSELGVKVLTCYAFSTENWKRPQDEVSMLMDLLVEYLDKELKELHRNNVRINALGQLNELPQAPKDAVLRAIEETKDNSGLILNIALSYGGRTEITMAVQKIAQMVKDGEIEVSEINEKLIGNKLYTAGMPDPDLLVRPSGDYRISNFLLWQLAYTEFWLSNVMWPDFKREHLLKAIIDYQRRERRFGGLKKK</sequence>
<dbReference type="NCBIfam" id="NF011405">
    <property type="entry name" value="PRK14830.1"/>
    <property type="match status" value="1"/>
</dbReference>
<protein>
    <recommendedName>
        <fullName evidence="2">Isoprenyl transferase</fullName>
        <ecNumber evidence="2">2.5.1.-</ecNumber>
    </recommendedName>
</protein>
<evidence type="ECO:0000256" key="2">
    <source>
        <dbReference type="HAMAP-Rule" id="MF_01139"/>
    </source>
</evidence>
<feature type="binding site" evidence="2">
    <location>
        <position position="44"/>
    </location>
    <ligand>
        <name>substrate</name>
    </ligand>
</feature>
<dbReference type="InterPro" id="IPR036424">
    <property type="entry name" value="UPP_synth-like_sf"/>
</dbReference>
<feature type="active site" evidence="2">
    <location>
        <position position="39"/>
    </location>
</feature>
<dbReference type="AlphaFoldDB" id="A0AAW7ZCT6"/>
<comment type="caution">
    <text evidence="3">The sequence shown here is derived from an EMBL/GenBank/DDBJ whole genome shotgun (WGS) entry which is preliminary data.</text>
</comment>
<dbReference type="HAMAP" id="MF_01139">
    <property type="entry name" value="ISPT"/>
    <property type="match status" value="1"/>
</dbReference>
<feature type="active site" description="Proton acceptor" evidence="2">
    <location>
        <position position="87"/>
    </location>
</feature>
<dbReference type="Proteomes" id="UP001172911">
    <property type="component" value="Unassembled WGS sequence"/>
</dbReference>
<feature type="binding site" evidence="2">
    <location>
        <position position="207"/>
    </location>
    <ligand>
        <name>substrate</name>
    </ligand>
</feature>
<comment type="function">
    <text evidence="2">Catalyzes the condensation of isopentenyl diphosphate (IPP) with allylic pyrophosphates generating different type of terpenoids.</text>
</comment>
<dbReference type="SUPFAM" id="SSF64005">
    <property type="entry name" value="Undecaprenyl diphosphate synthase"/>
    <property type="match status" value="1"/>
</dbReference>
<accession>A0AAW7ZCT6</accession>
<evidence type="ECO:0000256" key="1">
    <source>
        <dbReference type="ARBA" id="ARBA00022679"/>
    </source>
</evidence>
<feature type="binding site" evidence="2">
    <location>
        <begin position="213"/>
        <end position="215"/>
    </location>
    <ligand>
        <name>substrate</name>
    </ligand>
</feature>
<name>A0AAW7ZCT6_9FIRM</name>